<keyword evidence="1" id="KW-0472">Membrane</keyword>
<keyword evidence="1" id="KW-1133">Transmembrane helix</keyword>
<feature type="transmembrane region" description="Helical" evidence="1">
    <location>
        <begin position="69"/>
        <end position="84"/>
    </location>
</feature>
<evidence type="ECO:0000313" key="3">
    <source>
        <dbReference type="EMBL" id="AOX17512.1"/>
    </source>
</evidence>
<dbReference type="Proteomes" id="UP000179145">
    <property type="component" value="Chromosome"/>
</dbReference>
<dbReference type="GO" id="GO:0004175">
    <property type="term" value="F:endopeptidase activity"/>
    <property type="evidence" value="ECO:0007669"/>
    <property type="project" value="UniProtKB-ARBA"/>
</dbReference>
<dbReference type="GO" id="GO:0080120">
    <property type="term" value="P:CAAX-box protein maturation"/>
    <property type="evidence" value="ECO:0007669"/>
    <property type="project" value="UniProtKB-ARBA"/>
</dbReference>
<evidence type="ECO:0000259" key="2">
    <source>
        <dbReference type="Pfam" id="PF02517"/>
    </source>
</evidence>
<feature type="domain" description="CAAX prenyl protease 2/Lysostaphin resistance protein A-like" evidence="2">
    <location>
        <begin position="97"/>
        <end position="187"/>
    </location>
</feature>
<keyword evidence="4" id="KW-1185">Reference proteome</keyword>
<dbReference type="OrthoDB" id="9805801at2"/>
<feature type="transmembrane region" description="Helical" evidence="1">
    <location>
        <begin position="185"/>
        <end position="206"/>
    </location>
</feature>
<name>A0A1D8UV41_9PROT</name>
<organism evidence="3 4">
    <name type="scientific">Kozakia baliensis</name>
    <dbReference type="NCBI Taxonomy" id="153496"/>
    <lineage>
        <taxon>Bacteria</taxon>
        <taxon>Pseudomonadati</taxon>
        <taxon>Pseudomonadota</taxon>
        <taxon>Alphaproteobacteria</taxon>
        <taxon>Acetobacterales</taxon>
        <taxon>Acetobacteraceae</taxon>
        <taxon>Kozakia</taxon>
    </lineage>
</organism>
<sequence>MRNVARWWLGVEFLLIFVGGPLAILFLRRAGVLFIALWLGAGVAWWATRKERPMPHDKRRELRGVFQRFAILAPLITLAAWWAWPESFLSLPRHRPWFWLLIMLLYPLLSVWPQEMLYRAFLFTRYEPLFKRMPMLIAASATAFGFAHIIFLNWIAIFMTAIGGFLFARDYARHRSLQLTCLEHALYGCLIFTIGLGRFFYTGAAWHHSS</sequence>
<keyword evidence="1" id="KW-0812">Transmembrane</keyword>
<dbReference type="RefSeq" id="WP_070403096.1">
    <property type="nucleotide sequence ID" value="NZ_BJVW01000001.1"/>
</dbReference>
<dbReference type="KEGG" id="kba:A0U89_10575"/>
<reference evidence="3 4" key="1">
    <citation type="journal article" date="2016" name="Microb. Cell Fact.">
        <title>Dissection of exopolysaccharide biosynthesis in Kozakia baliensis.</title>
        <authorList>
            <person name="Brandt J.U."/>
            <person name="Jakob F."/>
            <person name="Behr J."/>
            <person name="Geissler A.J."/>
            <person name="Vogel R.F."/>
        </authorList>
    </citation>
    <scope>NUCLEOTIDE SEQUENCE [LARGE SCALE GENOMIC DNA]</scope>
    <source>
        <strain evidence="3 4">DSM 14400</strain>
    </source>
</reference>
<dbReference type="AlphaFoldDB" id="A0A1D8UV41"/>
<feature type="transmembrane region" description="Helical" evidence="1">
    <location>
        <begin position="135"/>
        <end position="165"/>
    </location>
</feature>
<evidence type="ECO:0000313" key="4">
    <source>
        <dbReference type="Proteomes" id="UP000179145"/>
    </source>
</evidence>
<feature type="transmembrane region" description="Helical" evidence="1">
    <location>
        <begin position="96"/>
        <end position="114"/>
    </location>
</feature>
<keyword evidence="3" id="KW-0378">Hydrolase</keyword>
<feature type="transmembrane region" description="Helical" evidence="1">
    <location>
        <begin position="7"/>
        <end position="26"/>
    </location>
</feature>
<evidence type="ECO:0000256" key="1">
    <source>
        <dbReference type="SAM" id="Phobius"/>
    </source>
</evidence>
<dbReference type="eggNOG" id="COG1266">
    <property type="taxonomic scope" value="Bacteria"/>
</dbReference>
<accession>A0A1D8UV41</accession>
<dbReference type="EMBL" id="CP014674">
    <property type="protein sequence ID" value="AOX17512.1"/>
    <property type="molecule type" value="Genomic_DNA"/>
</dbReference>
<gene>
    <name evidence="3" type="ORF">A0U89_10575</name>
</gene>
<dbReference type="InterPro" id="IPR003675">
    <property type="entry name" value="Rce1/LyrA-like_dom"/>
</dbReference>
<proteinExistence type="predicted"/>
<dbReference type="GO" id="GO:0006508">
    <property type="term" value="P:proteolysis"/>
    <property type="evidence" value="ECO:0007669"/>
    <property type="project" value="UniProtKB-KW"/>
</dbReference>
<protein>
    <submittedName>
        <fullName evidence="3">CAAX protease</fullName>
    </submittedName>
</protein>
<feature type="transmembrane region" description="Helical" evidence="1">
    <location>
        <begin position="32"/>
        <end position="48"/>
    </location>
</feature>
<dbReference type="STRING" id="153496.A0U89_10575"/>
<keyword evidence="3" id="KW-0645">Protease</keyword>
<dbReference type="Pfam" id="PF02517">
    <property type="entry name" value="Rce1-like"/>
    <property type="match status" value="1"/>
</dbReference>